<accession>A0AAV6S6R0</accession>
<evidence type="ECO:0000313" key="2">
    <source>
        <dbReference type="Proteomes" id="UP000693946"/>
    </source>
</evidence>
<dbReference type="EMBL" id="JAGKHQ010000006">
    <property type="protein sequence ID" value="KAG7513431.1"/>
    <property type="molecule type" value="Genomic_DNA"/>
</dbReference>
<sequence>MLFLLFKAHGETLDEAMKGMQIGLLISYEGAERDAVVIEETIVLHNIKDVPFSFAMLMGIIYCVNLEDPEAMKYSFEFLQRVVMKIKPDQASRVKKPHPEVQTVTCHFLT</sequence>
<comment type="caution">
    <text evidence="1">The sequence shown here is derived from an EMBL/GenBank/DDBJ whole genome shotgun (WGS) entry which is preliminary data.</text>
</comment>
<protein>
    <submittedName>
        <fullName evidence="1">Uncharacterized protein</fullName>
    </submittedName>
</protein>
<evidence type="ECO:0000313" key="1">
    <source>
        <dbReference type="EMBL" id="KAG7513431.1"/>
    </source>
</evidence>
<dbReference type="AlphaFoldDB" id="A0AAV6S6R0"/>
<gene>
    <name evidence="1" type="ORF">JOB18_007650</name>
</gene>
<organism evidence="1 2">
    <name type="scientific">Solea senegalensis</name>
    <name type="common">Senegalese sole</name>
    <dbReference type="NCBI Taxonomy" id="28829"/>
    <lineage>
        <taxon>Eukaryota</taxon>
        <taxon>Metazoa</taxon>
        <taxon>Chordata</taxon>
        <taxon>Craniata</taxon>
        <taxon>Vertebrata</taxon>
        <taxon>Euteleostomi</taxon>
        <taxon>Actinopterygii</taxon>
        <taxon>Neopterygii</taxon>
        <taxon>Teleostei</taxon>
        <taxon>Neoteleostei</taxon>
        <taxon>Acanthomorphata</taxon>
        <taxon>Carangaria</taxon>
        <taxon>Pleuronectiformes</taxon>
        <taxon>Pleuronectoidei</taxon>
        <taxon>Soleidae</taxon>
        <taxon>Solea</taxon>
    </lineage>
</organism>
<dbReference type="Proteomes" id="UP000693946">
    <property type="component" value="Linkage Group LG14"/>
</dbReference>
<reference evidence="1 2" key="1">
    <citation type="journal article" date="2021" name="Sci. Rep.">
        <title>Chromosome anchoring in Senegalese sole (Solea senegalensis) reveals sex-associated markers and genome rearrangements in flatfish.</title>
        <authorList>
            <person name="Guerrero-Cozar I."/>
            <person name="Gomez-Garrido J."/>
            <person name="Berbel C."/>
            <person name="Martinez-Blanch J.F."/>
            <person name="Alioto T."/>
            <person name="Claros M.G."/>
            <person name="Gagnaire P.A."/>
            <person name="Manchado M."/>
        </authorList>
    </citation>
    <scope>NUCLEOTIDE SEQUENCE [LARGE SCALE GENOMIC DNA]</scope>
    <source>
        <strain evidence="1">Sse05_10M</strain>
    </source>
</reference>
<keyword evidence="2" id="KW-1185">Reference proteome</keyword>
<name>A0AAV6S6R0_SOLSE</name>
<proteinExistence type="predicted"/>